<dbReference type="EMBL" id="FZNO01000014">
    <property type="protein sequence ID" value="SNR59229.1"/>
    <property type="molecule type" value="Genomic_DNA"/>
</dbReference>
<organism evidence="1 2">
    <name type="scientific">Blastococcus mobilis</name>
    <dbReference type="NCBI Taxonomy" id="1938746"/>
    <lineage>
        <taxon>Bacteria</taxon>
        <taxon>Bacillati</taxon>
        <taxon>Actinomycetota</taxon>
        <taxon>Actinomycetes</taxon>
        <taxon>Geodermatophilales</taxon>
        <taxon>Geodermatophilaceae</taxon>
        <taxon>Blastococcus</taxon>
    </lineage>
</organism>
<sequence length="301" mass="33169">MTRGRTANTAHLVAPDLAEARRQWMAVFARHRADLGPAHAAELAAELAADEAARYAPPRPLVQILTELHAAWTAEQRCRDRLAYQEPIREALRELIVLQPDWAHRLAALTGTYRRAALAAEQAQQRAETSGARVAAEADRLRDTLLRRWDKERGAAHAAARVVLDGPGRLGLRRAAVARAGEQMVDWANRWRPHVPALPTEPGQLARVAGWFDDRPALSAALNASARRAAEHAHPEHAALRAAADTTQHAREHARLGMRATSRQGLDFMASWRQARPHMPLMTDLVIFASAAPCDARTAAR</sequence>
<name>A0A238XMM5_9ACTN</name>
<proteinExistence type="predicted"/>
<gene>
    <name evidence="1" type="ORF">SAMN06272737_11471</name>
</gene>
<accession>A0A238XMM5</accession>
<dbReference type="AlphaFoldDB" id="A0A238XMM5"/>
<evidence type="ECO:0000313" key="2">
    <source>
        <dbReference type="Proteomes" id="UP000198403"/>
    </source>
</evidence>
<dbReference type="Proteomes" id="UP000198403">
    <property type="component" value="Unassembled WGS sequence"/>
</dbReference>
<evidence type="ECO:0000313" key="1">
    <source>
        <dbReference type="EMBL" id="SNR59229.1"/>
    </source>
</evidence>
<protein>
    <submittedName>
        <fullName evidence="1">Uncharacterized protein</fullName>
    </submittedName>
</protein>
<reference evidence="1 2" key="1">
    <citation type="submission" date="2017-06" db="EMBL/GenBank/DDBJ databases">
        <authorList>
            <person name="Kim H.J."/>
            <person name="Triplett B.A."/>
        </authorList>
    </citation>
    <scope>NUCLEOTIDE SEQUENCE [LARGE SCALE GENOMIC DNA]</scope>
    <source>
        <strain evidence="1 2">DSM 44272</strain>
    </source>
</reference>
<keyword evidence="2" id="KW-1185">Reference proteome</keyword>